<evidence type="ECO:0000256" key="6">
    <source>
        <dbReference type="ARBA" id="ARBA00023186"/>
    </source>
</evidence>
<dbReference type="GO" id="GO:0005886">
    <property type="term" value="C:plasma membrane"/>
    <property type="evidence" value="ECO:0007669"/>
    <property type="project" value="UniProtKB-SubCell"/>
</dbReference>
<protein>
    <recommendedName>
        <fullName evidence="8">Ancillary SecYEG translocon subunit</fullName>
    </recommendedName>
</protein>
<evidence type="ECO:0000256" key="1">
    <source>
        <dbReference type="ARBA" id="ARBA00004401"/>
    </source>
</evidence>
<comment type="subcellular location">
    <subcellularLocation>
        <location evidence="1">Cell membrane</location>
        <topology evidence="1">Single-pass type II membrane protein</topology>
    </subcellularLocation>
</comment>
<evidence type="ECO:0000256" key="8">
    <source>
        <dbReference type="ARBA" id="ARBA00024235"/>
    </source>
</evidence>
<dbReference type="OMA" id="WRYWQSH"/>
<dbReference type="GeneID" id="49635393"/>
<dbReference type="InterPro" id="IPR011990">
    <property type="entry name" value="TPR-like_helical_dom_sf"/>
</dbReference>
<dbReference type="InterPro" id="IPR018704">
    <property type="entry name" value="SecYEG/CpoB_TPR"/>
</dbReference>
<dbReference type="Pfam" id="PF09976">
    <property type="entry name" value="TPR_21"/>
    <property type="match status" value="1"/>
</dbReference>
<keyword evidence="5 9" id="KW-0472">Membrane</keyword>
<sequence>MAYTIEEEQELSAIKAWWNENYKFIIVCFVIAFGGVFGWNYWQSHQIQKIHSASAEYEQALFNYAKDPKAQAEQFSQFIKNHEKTSYAVLALLDKAKIAVENNDFTLAEDALKQAMAQSTDDILSSITALRLASVQFQLGQFDPALDSLKLVKEQAWSGAKNILAGDIQLAKGDKEAAKASYQQAQQHASPLEQQLIQVRLNNL</sequence>
<accession>A0A336NAY6</accession>
<evidence type="ECO:0000313" key="12">
    <source>
        <dbReference type="Proteomes" id="UP000253728"/>
    </source>
</evidence>
<gene>
    <name evidence="11" type="ORF">NCTC5908_01891</name>
</gene>
<evidence type="ECO:0000313" key="11">
    <source>
        <dbReference type="EMBL" id="SSZ30072.1"/>
    </source>
</evidence>
<evidence type="ECO:0000256" key="2">
    <source>
        <dbReference type="ARBA" id="ARBA00022475"/>
    </source>
</evidence>
<dbReference type="SUPFAM" id="SSF48452">
    <property type="entry name" value="TPR-like"/>
    <property type="match status" value="1"/>
</dbReference>
<feature type="transmembrane region" description="Helical" evidence="9">
    <location>
        <begin position="24"/>
        <end position="42"/>
    </location>
</feature>
<name>A0A336NAY6_AGGAP</name>
<feature type="domain" description="Ancillary SecYEG translocon subunit/Cell division coordinator CpoB TPR" evidence="10">
    <location>
        <begin position="15"/>
        <end position="204"/>
    </location>
</feature>
<evidence type="ECO:0000256" key="9">
    <source>
        <dbReference type="SAM" id="Phobius"/>
    </source>
</evidence>
<dbReference type="Gene3D" id="1.25.40.10">
    <property type="entry name" value="Tetratricopeptide repeat domain"/>
    <property type="match status" value="1"/>
</dbReference>
<keyword evidence="4 9" id="KW-1133">Transmembrane helix</keyword>
<evidence type="ECO:0000256" key="3">
    <source>
        <dbReference type="ARBA" id="ARBA00022692"/>
    </source>
</evidence>
<keyword evidence="2" id="KW-1003">Cell membrane</keyword>
<evidence type="ECO:0000256" key="5">
    <source>
        <dbReference type="ARBA" id="ARBA00023136"/>
    </source>
</evidence>
<dbReference type="PANTHER" id="PTHR38035:SF1">
    <property type="entry name" value="ANCILLARY SECYEG TRANSLOCON SUBUNIT"/>
    <property type="match status" value="1"/>
</dbReference>
<dbReference type="PIRSF" id="PIRSF006170">
    <property type="entry name" value="YfgM"/>
    <property type="match status" value="1"/>
</dbReference>
<dbReference type="InterPro" id="IPR026039">
    <property type="entry name" value="YfgM"/>
</dbReference>
<dbReference type="GO" id="GO:0044877">
    <property type="term" value="F:protein-containing complex binding"/>
    <property type="evidence" value="ECO:0007669"/>
    <property type="project" value="InterPro"/>
</dbReference>
<reference evidence="11 12" key="1">
    <citation type="submission" date="2018-06" db="EMBL/GenBank/DDBJ databases">
        <authorList>
            <consortium name="Pathogen Informatics"/>
            <person name="Doyle S."/>
        </authorList>
    </citation>
    <scope>NUCLEOTIDE SEQUENCE [LARGE SCALE GENOMIC DNA]</scope>
    <source>
        <strain evidence="11 12">NCTC5908</strain>
    </source>
</reference>
<proteinExistence type="inferred from homology"/>
<keyword evidence="6" id="KW-0143">Chaperone</keyword>
<evidence type="ECO:0000259" key="10">
    <source>
        <dbReference type="Pfam" id="PF09976"/>
    </source>
</evidence>
<dbReference type="RefSeq" id="WP_005701643.1">
    <property type="nucleotide sequence ID" value="NZ_CAUTUO010000010.1"/>
</dbReference>
<organism evidence="11 12">
    <name type="scientific">Aggregatibacter aphrophilus</name>
    <name type="common">Haemophilus aphrophilus</name>
    <dbReference type="NCBI Taxonomy" id="732"/>
    <lineage>
        <taxon>Bacteria</taxon>
        <taxon>Pseudomonadati</taxon>
        <taxon>Pseudomonadota</taxon>
        <taxon>Gammaproteobacteria</taxon>
        <taxon>Pasteurellales</taxon>
        <taxon>Pasteurellaceae</taxon>
        <taxon>Aggregatibacter</taxon>
    </lineage>
</organism>
<dbReference type="EMBL" id="UFSP01000003">
    <property type="protein sequence ID" value="SSZ30072.1"/>
    <property type="molecule type" value="Genomic_DNA"/>
</dbReference>
<dbReference type="AlphaFoldDB" id="A0A336NAY6"/>
<keyword evidence="3 9" id="KW-0812">Transmembrane</keyword>
<dbReference type="PANTHER" id="PTHR38035">
    <property type="entry name" value="UPF0070 PROTEIN YFGM"/>
    <property type="match status" value="1"/>
</dbReference>
<dbReference type="STRING" id="732.ADJ80_04600"/>
<evidence type="ECO:0000256" key="4">
    <source>
        <dbReference type="ARBA" id="ARBA00022989"/>
    </source>
</evidence>
<evidence type="ECO:0000256" key="7">
    <source>
        <dbReference type="ARBA" id="ARBA00024197"/>
    </source>
</evidence>
<dbReference type="Proteomes" id="UP000253728">
    <property type="component" value="Unassembled WGS sequence"/>
</dbReference>
<comment type="similarity">
    <text evidence="7">Belongs to the YfgM family.</text>
</comment>